<sequence length="115" mass="13080">MDIINTDTKTIRYTLRISSFPIWFTASLRPTQQNPTCSPPPFHLRSTPHLPAAAIIHLRSTAEYSNTGRPRRRITPVHLSHFKTQPRGVGKGHNLNILVPAAYKQLPCYYTEPHP</sequence>
<evidence type="ECO:0000313" key="1">
    <source>
        <dbReference type="EMBL" id="KAK4418249.1"/>
    </source>
</evidence>
<reference evidence="1" key="2">
    <citation type="journal article" date="2024" name="Plant">
        <title>Genomic evolution and insights into agronomic trait innovations of Sesamum species.</title>
        <authorList>
            <person name="Miao H."/>
            <person name="Wang L."/>
            <person name="Qu L."/>
            <person name="Liu H."/>
            <person name="Sun Y."/>
            <person name="Le M."/>
            <person name="Wang Q."/>
            <person name="Wei S."/>
            <person name="Zheng Y."/>
            <person name="Lin W."/>
            <person name="Duan Y."/>
            <person name="Cao H."/>
            <person name="Xiong S."/>
            <person name="Wang X."/>
            <person name="Wei L."/>
            <person name="Li C."/>
            <person name="Ma Q."/>
            <person name="Ju M."/>
            <person name="Zhao R."/>
            <person name="Li G."/>
            <person name="Mu C."/>
            <person name="Tian Q."/>
            <person name="Mei H."/>
            <person name="Zhang T."/>
            <person name="Gao T."/>
            <person name="Zhang H."/>
        </authorList>
    </citation>
    <scope>NUCLEOTIDE SEQUENCE</scope>
    <source>
        <strain evidence="1">3651</strain>
    </source>
</reference>
<proteinExistence type="predicted"/>
<reference evidence="1" key="1">
    <citation type="submission" date="2020-06" db="EMBL/GenBank/DDBJ databases">
        <authorList>
            <person name="Li T."/>
            <person name="Hu X."/>
            <person name="Zhang T."/>
            <person name="Song X."/>
            <person name="Zhang H."/>
            <person name="Dai N."/>
            <person name="Sheng W."/>
            <person name="Hou X."/>
            <person name="Wei L."/>
        </authorList>
    </citation>
    <scope>NUCLEOTIDE SEQUENCE</scope>
    <source>
        <strain evidence="1">3651</strain>
        <tissue evidence="1">Leaf</tissue>
    </source>
</reference>
<dbReference type="AlphaFoldDB" id="A0AAE2CDK9"/>
<name>A0AAE2CDK9_9LAMI</name>
<dbReference type="EMBL" id="JACGWO010000009">
    <property type="protein sequence ID" value="KAK4418249.1"/>
    <property type="molecule type" value="Genomic_DNA"/>
</dbReference>
<comment type="caution">
    <text evidence="1">The sequence shown here is derived from an EMBL/GenBank/DDBJ whole genome shotgun (WGS) entry which is preliminary data.</text>
</comment>
<accession>A0AAE2CDK9</accession>
<evidence type="ECO:0000313" key="2">
    <source>
        <dbReference type="Proteomes" id="UP001293254"/>
    </source>
</evidence>
<keyword evidence="2" id="KW-1185">Reference proteome</keyword>
<protein>
    <submittedName>
        <fullName evidence="1">Uncharacterized protein</fullName>
    </submittedName>
</protein>
<organism evidence="1 2">
    <name type="scientific">Sesamum alatum</name>
    <dbReference type="NCBI Taxonomy" id="300844"/>
    <lineage>
        <taxon>Eukaryota</taxon>
        <taxon>Viridiplantae</taxon>
        <taxon>Streptophyta</taxon>
        <taxon>Embryophyta</taxon>
        <taxon>Tracheophyta</taxon>
        <taxon>Spermatophyta</taxon>
        <taxon>Magnoliopsida</taxon>
        <taxon>eudicotyledons</taxon>
        <taxon>Gunneridae</taxon>
        <taxon>Pentapetalae</taxon>
        <taxon>asterids</taxon>
        <taxon>lamiids</taxon>
        <taxon>Lamiales</taxon>
        <taxon>Pedaliaceae</taxon>
        <taxon>Sesamum</taxon>
    </lineage>
</organism>
<dbReference type="Proteomes" id="UP001293254">
    <property type="component" value="Unassembled WGS sequence"/>
</dbReference>
<gene>
    <name evidence="1" type="ORF">Salat_2237600</name>
</gene>